<name>A0ABR0BAA2_9CRUS</name>
<dbReference type="Gene3D" id="3.40.50.300">
    <property type="entry name" value="P-loop containing nucleotide triphosphate hydrolases"/>
    <property type="match status" value="2"/>
</dbReference>
<sequence>MPATGHTLALTELPAQLLRLLPNGFIGEELRAGRTLLEDRTQTGAVVVTLPERLPITESRELAQGLAKSGVGLCAYVVNKMPATDFSKEEREVLDAWLAHSPPLFGRGDYVRPLVSAPVVLPLVDDARVLVCCGAGGVGKTSTATALALLAARRGRRVLALTVDPSKRLAQTLGVEPNRREPTAVSRERLQAAGITAGTLDAWMLDPAKVAEDAVKRVAKDEAAQQRLFQNRLYKEVSRMVAGMQEYTAMEALFGFLEAGRYDLVVLDTPPARNALDFLEEPTRLASLLEGRVFQLFLPPTAETGFFERKAAELLLSVLSAAFGAENARDLQEFFSLFLPVFKDFGLHASKARALLSSASTGFLLVTSPADEAVADALYFQQRTVDLKLPFRGFLLNRSEADAAGRRLPTLGEADSQVPALARAFAKFLPLAAAEQTRHARDAALLATLAAKAAAGSGSDGPTAFARALPTLVTGASELEGLAVLADALSIA</sequence>
<dbReference type="Proteomes" id="UP001234178">
    <property type="component" value="Unassembled WGS sequence"/>
</dbReference>
<accession>A0ABR0BAA2</accession>
<comment type="caution">
    <text evidence="2">The sequence shown here is derived from an EMBL/GenBank/DDBJ whole genome shotgun (WGS) entry which is preliminary data.</text>
</comment>
<dbReference type="PANTHER" id="PTHR10803">
    <property type="entry name" value="ARSENICAL PUMP-DRIVING ATPASE ARSENITE-TRANSLOCATING ATPASE"/>
    <property type="match status" value="1"/>
</dbReference>
<dbReference type="PANTHER" id="PTHR10803:SF26">
    <property type="entry name" value="ANION TRANSPORTER ATPASE-RELATED"/>
    <property type="match status" value="1"/>
</dbReference>
<organism evidence="2 3">
    <name type="scientific">Daphnia magna</name>
    <dbReference type="NCBI Taxonomy" id="35525"/>
    <lineage>
        <taxon>Eukaryota</taxon>
        <taxon>Metazoa</taxon>
        <taxon>Ecdysozoa</taxon>
        <taxon>Arthropoda</taxon>
        <taxon>Crustacea</taxon>
        <taxon>Branchiopoda</taxon>
        <taxon>Diplostraca</taxon>
        <taxon>Cladocera</taxon>
        <taxon>Anomopoda</taxon>
        <taxon>Daphniidae</taxon>
        <taxon>Daphnia</taxon>
    </lineage>
</organism>
<reference evidence="2 3" key="1">
    <citation type="journal article" date="2023" name="Nucleic Acids Res.">
        <title>The hologenome of Daphnia magna reveals possible DNA methylation and microbiome-mediated evolution of the host genome.</title>
        <authorList>
            <person name="Chaturvedi A."/>
            <person name="Li X."/>
            <person name="Dhandapani V."/>
            <person name="Marshall H."/>
            <person name="Kissane S."/>
            <person name="Cuenca-Cambronero M."/>
            <person name="Asole G."/>
            <person name="Calvet F."/>
            <person name="Ruiz-Romero M."/>
            <person name="Marangio P."/>
            <person name="Guigo R."/>
            <person name="Rago D."/>
            <person name="Mirbahai L."/>
            <person name="Eastwood N."/>
            <person name="Colbourne J.K."/>
            <person name="Zhou J."/>
            <person name="Mallon E."/>
            <person name="Orsini L."/>
        </authorList>
    </citation>
    <scope>NUCLEOTIDE SEQUENCE [LARGE SCALE GENOMIC DNA]</scope>
    <source>
        <strain evidence="2">LRV0_1</strain>
    </source>
</reference>
<protein>
    <recommendedName>
        <fullName evidence="1">ArsA/GET3 Anion-transporting ATPase-like domain-containing protein</fullName>
    </recommendedName>
</protein>
<evidence type="ECO:0000313" key="2">
    <source>
        <dbReference type="EMBL" id="KAK4045516.1"/>
    </source>
</evidence>
<dbReference type="EMBL" id="JAOYFB010000044">
    <property type="protein sequence ID" value="KAK4045516.1"/>
    <property type="molecule type" value="Genomic_DNA"/>
</dbReference>
<dbReference type="InterPro" id="IPR016300">
    <property type="entry name" value="ATPase_ArsA/GET3"/>
</dbReference>
<evidence type="ECO:0000259" key="1">
    <source>
        <dbReference type="Pfam" id="PF02374"/>
    </source>
</evidence>
<dbReference type="InterPro" id="IPR027417">
    <property type="entry name" value="P-loop_NTPase"/>
</dbReference>
<feature type="domain" description="ArsA/GET3 Anion-transporting ATPase-like" evidence="1">
    <location>
        <begin position="28"/>
        <end position="97"/>
    </location>
</feature>
<feature type="domain" description="ArsA/GET3 Anion-transporting ATPase-like" evidence="1">
    <location>
        <begin position="128"/>
        <end position="290"/>
    </location>
</feature>
<dbReference type="Pfam" id="PF02374">
    <property type="entry name" value="ArsA_ATPase"/>
    <property type="match status" value="2"/>
</dbReference>
<dbReference type="InterPro" id="IPR025723">
    <property type="entry name" value="ArsA/GET3_ATPase-like"/>
</dbReference>
<keyword evidence="3" id="KW-1185">Reference proteome</keyword>
<proteinExistence type="predicted"/>
<evidence type="ECO:0000313" key="3">
    <source>
        <dbReference type="Proteomes" id="UP001234178"/>
    </source>
</evidence>
<dbReference type="SUPFAM" id="SSF52540">
    <property type="entry name" value="P-loop containing nucleoside triphosphate hydrolases"/>
    <property type="match status" value="2"/>
</dbReference>
<gene>
    <name evidence="2" type="ORF">OUZ56_033140</name>
</gene>